<protein>
    <submittedName>
        <fullName evidence="1">Uncharacterized protein</fullName>
    </submittedName>
</protein>
<gene>
    <name evidence="1" type="ORF">Vadar_012046</name>
</gene>
<comment type="caution">
    <text evidence="1">The sequence shown here is derived from an EMBL/GenBank/DDBJ whole genome shotgun (WGS) entry which is preliminary data.</text>
</comment>
<accession>A0ACB7ZB90</accession>
<name>A0ACB7ZB90_9ERIC</name>
<evidence type="ECO:0000313" key="1">
    <source>
        <dbReference type="EMBL" id="KAH7863005.1"/>
    </source>
</evidence>
<sequence>MGSVANGGNRKENLGFFAFVCWQIWKARNDWVFNKKWIGEQEILGYGINEFHDFVAATSKTREPRQPMEETISRWNPLNHGVVKINSDGAFDGSGKRGGVGLLVRDYLGQVKWVTAIPISNTHSAEAVEALGFRWAMTLAKKKGG</sequence>
<dbReference type="Proteomes" id="UP000828048">
    <property type="component" value="Chromosome 12"/>
</dbReference>
<dbReference type="EMBL" id="CM037162">
    <property type="protein sequence ID" value="KAH7863005.1"/>
    <property type="molecule type" value="Genomic_DNA"/>
</dbReference>
<reference evidence="1 2" key="1">
    <citation type="journal article" date="2021" name="Hortic Res">
        <title>High-quality reference genome and annotation aids understanding of berry development for evergreen blueberry (Vaccinium darrowii).</title>
        <authorList>
            <person name="Yu J."/>
            <person name="Hulse-Kemp A.M."/>
            <person name="Babiker E."/>
            <person name="Staton M."/>
        </authorList>
    </citation>
    <scope>NUCLEOTIDE SEQUENCE [LARGE SCALE GENOMIC DNA]</scope>
    <source>
        <strain evidence="2">cv. NJ 8807/NJ 8810</strain>
        <tissue evidence="1">Young leaf</tissue>
    </source>
</reference>
<organism evidence="1 2">
    <name type="scientific">Vaccinium darrowii</name>
    <dbReference type="NCBI Taxonomy" id="229202"/>
    <lineage>
        <taxon>Eukaryota</taxon>
        <taxon>Viridiplantae</taxon>
        <taxon>Streptophyta</taxon>
        <taxon>Embryophyta</taxon>
        <taxon>Tracheophyta</taxon>
        <taxon>Spermatophyta</taxon>
        <taxon>Magnoliopsida</taxon>
        <taxon>eudicotyledons</taxon>
        <taxon>Gunneridae</taxon>
        <taxon>Pentapetalae</taxon>
        <taxon>asterids</taxon>
        <taxon>Ericales</taxon>
        <taxon>Ericaceae</taxon>
        <taxon>Vaccinioideae</taxon>
        <taxon>Vaccinieae</taxon>
        <taxon>Vaccinium</taxon>
    </lineage>
</organism>
<keyword evidence="2" id="KW-1185">Reference proteome</keyword>
<evidence type="ECO:0000313" key="2">
    <source>
        <dbReference type="Proteomes" id="UP000828048"/>
    </source>
</evidence>
<proteinExistence type="predicted"/>